<accession>A0A1C6IXN2</accession>
<gene>
    <name evidence="1" type="ORF">SAMEA3545359_01734</name>
</gene>
<reference evidence="1" key="1">
    <citation type="submission" date="2015-09" db="EMBL/GenBank/DDBJ databases">
        <authorList>
            <consortium name="Pathogen Informatics"/>
        </authorList>
    </citation>
    <scope>NUCLEOTIDE SEQUENCE</scope>
    <source>
        <strain evidence="1">2789STDY5834896</strain>
    </source>
</reference>
<dbReference type="GO" id="GO:0005829">
    <property type="term" value="C:cytosol"/>
    <property type="evidence" value="ECO:0007669"/>
    <property type="project" value="TreeGrafter"/>
</dbReference>
<dbReference type="SUPFAM" id="SSF102405">
    <property type="entry name" value="MCP/YpsA-like"/>
    <property type="match status" value="1"/>
</dbReference>
<dbReference type="EMBL" id="FMHG01000001">
    <property type="protein sequence ID" value="SCJ74185.1"/>
    <property type="molecule type" value="Genomic_DNA"/>
</dbReference>
<name>A0A1C6IXN2_9FIRM</name>
<protein>
    <submittedName>
        <fullName evidence="1">ABC-type spermidine/putrescine transport systems, ATPase components</fullName>
    </submittedName>
</protein>
<dbReference type="Pfam" id="PF18306">
    <property type="entry name" value="LDcluster4"/>
    <property type="match status" value="1"/>
</dbReference>
<dbReference type="Gene3D" id="3.40.50.450">
    <property type="match status" value="1"/>
</dbReference>
<dbReference type="PANTHER" id="PTHR43393:SF3">
    <property type="entry name" value="LYSINE DECARBOXYLASE-LIKE PROTEIN"/>
    <property type="match status" value="1"/>
</dbReference>
<dbReference type="PANTHER" id="PTHR43393">
    <property type="entry name" value="CYTOKININ RIBOSIDE 5'-MONOPHOSPHATE PHOSPHORIBOHYDROLASE"/>
    <property type="match status" value="1"/>
</dbReference>
<evidence type="ECO:0000313" key="1">
    <source>
        <dbReference type="EMBL" id="SCJ74185.1"/>
    </source>
</evidence>
<dbReference type="InterPro" id="IPR052341">
    <property type="entry name" value="LOG_family_nucleotidases"/>
</dbReference>
<dbReference type="InterPro" id="IPR041164">
    <property type="entry name" value="LDcluster4"/>
</dbReference>
<proteinExistence type="predicted"/>
<sequence length="189" mass="20122">MRKSIAIIGNAGLPPEHQNYQLAFAAGKALVDAGYRVQSGGLTGVMEAAFAGAHASKNYREGDTLAILPSFDRTSANAYADIVVPTGLDVMRNAVVINADAVIAVGGGAGTLSEMAYAWSFGRLLIAYKNAEGWSSRLADTRLDDRVRCPLPDDRVYGVQSAEEMLAVLSEHLEHYAAPHLGIGHRPIQ</sequence>
<organism evidence="1">
    <name type="scientific">uncultured Anaerotruncus sp</name>
    <dbReference type="NCBI Taxonomy" id="905011"/>
    <lineage>
        <taxon>Bacteria</taxon>
        <taxon>Bacillati</taxon>
        <taxon>Bacillota</taxon>
        <taxon>Clostridia</taxon>
        <taxon>Eubacteriales</taxon>
        <taxon>Oscillospiraceae</taxon>
        <taxon>Anaerotruncus</taxon>
        <taxon>environmental samples</taxon>
    </lineage>
</organism>
<dbReference type="AlphaFoldDB" id="A0A1C6IXN2"/>